<evidence type="ECO:0000313" key="2">
    <source>
        <dbReference type="Proteomes" id="UP001172082"/>
    </source>
</evidence>
<reference evidence="1" key="1">
    <citation type="submission" date="2023-06" db="EMBL/GenBank/DDBJ databases">
        <title>Genomic of Parafulvivirga corallium.</title>
        <authorList>
            <person name="Wang G."/>
        </authorList>
    </citation>
    <scope>NUCLEOTIDE SEQUENCE</scope>
    <source>
        <strain evidence="1">BMA10</strain>
    </source>
</reference>
<keyword evidence="2" id="KW-1185">Reference proteome</keyword>
<gene>
    <name evidence="1" type="ORF">QQ008_29710</name>
</gene>
<organism evidence="1 2">
    <name type="scientific">Splendidivirga corallicola</name>
    <dbReference type="NCBI Taxonomy" id="3051826"/>
    <lineage>
        <taxon>Bacteria</taxon>
        <taxon>Pseudomonadati</taxon>
        <taxon>Bacteroidota</taxon>
        <taxon>Cytophagia</taxon>
        <taxon>Cytophagales</taxon>
        <taxon>Splendidivirgaceae</taxon>
        <taxon>Splendidivirga</taxon>
    </lineage>
</organism>
<dbReference type="Proteomes" id="UP001172082">
    <property type="component" value="Unassembled WGS sequence"/>
</dbReference>
<proteinExistence type="predicted"/>
<accession>A0ABT8KZP4</accession>
<sequence length="90" mass="10355">MSIVESVKNYFNKNESSETTDQSPEGVCPNCWGIQEWDGQFYKLMKEKGIRQGSAGYNSFIQEFVTKYIDGISYKKSEDSYICETCKAHK</sequence>
<name>A0ABT8KZP4_9BACT</name>
<evidence type="ECO:0000313" key="1">
    <source>
        <dbReference type="EMBL" id="MDN5205598.1"/>
    </source>
</evidence>
<comment type="caution">
    <text evidence="1">The sequence shown here is derived from an EMBL/GenBank/DDBJ whole genome shotgun (WGS) entry which is preliminary data.</text>
</comment>
<protein>
    <submittedName>
        <fullName evidence="1">Uncharacterized protein</fullName>
    </submittedName>
</protein>
<dbReference type="RefSeq" id="WP_346755620.1">
    <property type="nucleotide sequence ID" value="NZ_JAUJEA010000021.1"/>
</dbReference>
<dbReference type="EMBL" id="JAUJEA010000021">
    <property type="protein sequence ID" value="MDN5205598.1"/>
    <property type="molecule type" value="Genomic_DNA"/>
</dbReference>